<organism evidence="1 2">
    <name type="scientific">Nocardioides albertanoniae</name>
    <dbReference type="NCBI Taxonomy" id="1175486"/>
    <lineage>
        <taxon>Bacteria</taxon>
        <taxon>Bacillati</taxon>
        <taxon>Actinomycetota</taxon>
        <taxon>Actinomycetes</taxon>
        <taxon>Propionibacteriales</taxon>
        <taxon>Nocardioidaceae</taxon>
        <taxon>Nocardioides</taxon>
    </lineage>
</organism>
<dbReference type="AlphaFoldDB" id="A0A543A8A9"/>
<protein>
    <recommendedName>
        <fullName evidence="3">MinD-like ATPase involved in chromosome partitioning or flagellar assembly</fullName>
    </recommendedName>
</protein>
<sequence length="255" mass="26396">MAVIALASAGGSPGVTTTSLGLALAWPRPVLLVDADPTGTAGVLSGFFRGTWAPELSLIDLALSPLGVADALPTVAQRLEGTSVSIVAGIRDHAQATGLRDLWAPLAEALAALESTGQDVIVDGGRLGLPGYPEPLLDAADLTLMVTRSPLPALAAARTWSATVRRQDSGWRNPGALLIGEGQPYKAADVARVIGIPVIGVLPDEPEAAAVYYRGAHAPAQFENGTYVRSLIALTEVIQACVARSRAQLIEEVTR</sequence>
<dbReference type="EMBL" id="VFOV01000001">
    <property type="protein sequence ID" value="TQL68833.1"/>
    <property type="molecule type" value="Genomic_DNA"/>
</dbReference>
<dbReference type="Gene3D" id="3.40.50.300">
    <property type="entry name" value="P-loop containing nucleotide triphosphate hydrolases"/>
    <property type="match status" value="1"/>
</dbReference>
<evidence type="ECO:0008006" key="3">
    <source>
        <dbReference type="Google" id="ProtNLM"/>
    </source>
</evidence>
<dbReference type="Proteomes" id="UP000320209">
    <property type="component" value="Unassembled WGS sequence"/>
</dbReference>
<accession>A0A543A8A9</accession>
<comment type="caution">
    <text evidence="1">The sequence shown here is derived from an EMBL/GenBank/DDBJ whole genome shotgun (WGS) entry which is preliminary data.</text>
</comment>
<evidence type="ECO:0000313" key="1">
    <source>
        <dbReference type="EMBL" id="TQL68833.1"/>
    </source>
</evidence>
<gene>
    <name evidence="1" type="ORF">FB381_2731</name>
</gene>
<keyword evidence="2" id="KW-1185">Reference proteome</keyword>
<evidence type="ECO:0000313" key="2">
    <source>
        <dbReference type="Proteomes" id="UP000320209"/>
    </source>
</evidence>
<dbReference type="InterPro" id="IPR027417">
    <property type="entry name" value="P-loop_NTPase"/>
</dbReference>
<name>A0A543A8A9_9ACTN</name>
<proteinExistence type="predicted"/>
<dbReference type="SUPFAM" id="SSF52540">
    <property type="entry name" value="P-loop containing nucleoside triphosphate hydrolases"/>
    <property type="match status" value="1"/>
</dbReference>
<reference evidence="1 2" key="1">
    <citation type="submission" date="2019-06" db="EMBL/GenBank/DDBJ databases">
        <title>Sequencing the genomes of 1000 actinobacteria strains.</title>
        <authorList>
            <person name="Klenk H.-P."/>
        </authorList>
    </citation>
    <scope>NUCLEOTIDE SEQUENCE [LARGE SCALE GENOMIC DNA]</scope>
    <source>
        <strain evidence="1 2">DSM 25218</strain>
    </source>
</reference>
<dbReference type="OrthoDB" id="5243870at2"/>